<evidence type="ECO:0000256" key="4">
    <source>
        <dbReference type="ARBA" id="ARBA00022833"/>
    </source>
</evidence>
<dbReference type="SUPFAM" id="SSF140996">
    <property type="entry name" value="Hermes dimerisation domain"/>
    <property type="match status" value="1"/>
</dbReference>
<keyword evidence="4" id="KW-0862">Zinc</keyword>
<dbReference type="AlphaFoldDB" id="A0A151IQY4"/>
<evidence type="ECO:0000256" key="3">
    <source>
        <dbReference type="ARBA" id="ARBA00022771"/>
    </source>
</evidence>
<dbReference type="PANTHER" id="PTHR46481">
    <property type="entry name" value="ZINC FINGER BED DOMAIN-CONTAINING PROTEIN 4"/>
    <property type="match status" value="1"/>
</dbReference>
<evidence type="ECO:0000256" key="5">
    <source>
        <dbReference type="ARBA" id="ARBA00023242"/>
    </source>
</evidence>
<gene>
    <name evidence="6" type="ORF">ALC57_19046</name>
</gene>
<evidence type="ECO:0000256" key="2">
    <source>
        <dbReference type="ARBA" id="ARBA00022723"/>
    </source>
</evidence>
<dbReference type="PANTHER" id="PTHR46481:SF10">
    <property type="entry name" value="ZINC FINGER BED DOMAIN-CONTAINING PROTEIN 39"/>
    <property type="match status" value="1"/>
</dbReference>
<dbReference type="EMBL" id="KQ981155">
    <property type="protein sequence ID" value="KYN08843.1"/>
    <property type="molecule type" value="Genomic_DNA"/>
</dbReference>
<dbReference type="InterPro" id="IPR052035">
    <property type="entry name" value="ZnF_BED_domain_contain"/>
</dbReference>
<dbReference type="GO" id="GO:0008270">
    <property type="term" value="F:zinc ion binding"/>
    <property type="evidence" value="ECO:0007669"/>
    <property type="project" value="UniProtKB-KW"/>
</dbReference>
<accession>A0A151IQY4</accession>
<keyword evidence="2" id="KW-0479">Metal-binding</keyword>
<evidence type="ECO:0000313" key="6">
    <source>
        <dbReference type="EMBL" id="KYN08843.1"/>
    </source>
</evidence>
<keyword evidence="5" id="KW-0539">Nucleus</keyword>
<protein>
    <submittedName>
        <fullName evidence="6">Zinc finger BED domain-containing protein 4</fullName>
    </submittedName>
</protein>
<dbReference type="GO" id="GO:0005634">
    <property type="term" value="C:nucleus"/>
    <property type="evidence" value="ECO:0007669"/>
    <property type="project" value="UniProtKB-SubCell"/>
</dbReference>
<proteinExistence type="predicted"/>
<evidence type="ECO:0000256" key="1">
    <source>
        <dbReference type="ARBA" id="ARBA00004123"/>
    </source>
</evidence>
<organism evidence="6 7">
    <name type="scientific">Trachymyrmex cornetzi</name>
    <dbReference type="NCBI Taxonomy" id="471704"/>
    <lineage>
        <taxon>Eukaryota</taxon>
        <taxon>Metazoa</taxon>
        <taxon>Ecdysozoa</taxon>
        <taxon>Arthropoda</taxon>
        <taxon>Hexapoda</taxon>
        <taxon>Insecta</taxon>
        <taxon>Pterygota</taxon>
        <taxon>Neoptera</taxon>
        <taxon>Endopterygota</taxon>
        <taxon>Hymenoptera</taxon>
        <taxon>Apocrita</taxon>
        <taxon>Aculeata</taxon>
        <taxon>Formicoidea</taxon>
        <taxon>Formicidae</taxon>
        <taxon>Myrmicinae</taxon>
        <taxon>Trachymyrmex</taxon>
    </lineage>
</organism>
<keyword evidence="3" id="KW-0863">Zinc-finger</keyword>
<evidence type="ECO:0000313" key="7">
    <source>
        <dbReference type="Proteomes" id="UP000078492"/>
    </source>
</evidence>
<reference evidence="6 7" key="1">
    <citation type="submission" date="2015-09" db="EMBL/GenBank/DDBJ databases">
        <title>Trachymyrmex cornetzi WGS genome.</title>
        <authorList>
            <person name="Nygaard S."/>
            <person name="Hu H."/>
            <person name="Boomsma J."/>
            <person name="Zhang G."/>
        </authorList>
    </citation>
    <scope>NUCLEOTIDE SEQUENCE [LARGE SCALE GENOMIC DNA]</scope>
    <source>
        <strain evidence="6">Tcor2-1</strain>
        <tissue evidence="6">Whole body</tissue>
    </source>
</reference>
<dbReference type="InterPro" id="IPR012337">
    <property type="entry name" value="RNaseH-like_sf"/>
</dbReference>
<dbReference type="Proteomes" id="UP000078492">
    <property type="component" value="Unassembled WGS sequence"/>
</dbReference>
<sequence length="337" mass="38997">MLASKITNGILYMIAIDKQPFSMVEDDGFRKFLALNELQTSNLENGQNILKLKQECETRWNSLFYMIERFIQLANLVNTVLLTLPRKKHDDIPEMTTHTDLLILKDICAILRPILNAKGHIMEISGELYVTCSKIIPIINCLIRTLEKLDITHEISERFHKNVLLQLQNRFRGKDSNIETNSFLSISTLLDPRFKKLHFSNSLAVSTAISKISQLMKNNQIETQCNVEENINIPRKEDLWNIHDELIASSSLNSDEPGGIPVELRQFLNTNVISRSEDPFKIWQKLKDVYRMVYEVAMKYFFNAKCNYSVTTLEKRCLLILSIQSTLKRKKVSLCKL</sequence>
<keyword evidence="7" id="KW-1185">Reference proteome</keyword>
<comment type="subcellular location">
    <subcellularLocation>
        <location evidence="1">Nucleus</location>
    </subcellularLocation>
</comment>
<name>A0A151IQY4_9HYME</name>
<dbReference type="SUPFAM" id="SSF53098">
    <property type="entry name" value="Ribonuclease H-like"/>
    <property type="match status" value="1"/>
</dbReference>